<evidence type="ECO:0000256" key="1">
    <source>
        <dbReference type="SAM" id="SignalP"/>
    </source>
</evidence>
<dbReference type="EMBL" id="CAWUHC010000130">
    <property type="protein sequence ID" value="CAK7234553.1"/>
    <property type="molecule type" value="Genomic_DNA"/>
</dbReference>
<proteinExistence type="predicted"/>
<keyword evidence="3" id="KW-1185">Reference proteome</keyword>
<feature type="chain" id="PRO_5046222798" description="Secreted protein" evidence="1">
    <location>
        <begin position="23"/>
        <end position="97"/>
    </location>
</feature>
<evidence type="ECO:0008006" key="4">
    <source>
        <dbReference type="Google" id="ProtNLM"/>
    </source>
</evidence>
<accession>A0ABP0CR52</accession>
<protein>
    <recommendedName>
        <fullName evidence="4">Secreted protein</fullName>
    </recommendedName>
</protein>
<dbReference type="Proteomes" id="UP001642406">
    <property type="component" value="Unassembled WGS sequence"/>
</dbReference>
<gene>
    <name evidence="2" type="ORF">SBRCBS47491_008986</name>
</gene>
<organism evidence="2 3">
    <name type="scientific">Sporothrix bragantina</name>
    <dbReference type="NCBI Taxonomy" id="671064"/>
    <lineage>
        <taxon>Eukaryota</taxon>
        <taxon>Fungi</taxon>
        <taxon>Dikarya</taxon>
        <taxon>Ascomycota</taxon>
        <taxon>Pezizomycotina</taxon>
        <taxon>Sordariomycetes</taxon>
        <taxon>Sordariomycetidae</taxon>
        <taxon>Ophiostomatales</taxon>
        <taxon>Ophiostomataceae</taxon>
        <taxon>Sporothrix</taxon>
    </lineage>
</organism>
<reference evidence="2 3" key="1">
    <citation type="submission" date="2024-01" db="EMBL/GenBank/DDBJ databases">
        <authorList>
            <person name="Allen C."/>
            <person name="Tagirdzhanova G."/>
        </authorList>
    </citation>
    <scope>NUCLEOTIDE SEQUENCE [LARGE SCALE GENOMIC DNA]</scope>
</reference>
<sequence>MKLPYSLAYAITMAVWLPAACAQTVPACPADLAATADCADVINPNACYNEFGFRGQQTLNCIEGKDNADRARKVCKCCGCIGPKLCNWASQNKLCSN</sequence>
<name>A0ABP0CR52_9PEZI</name>
<feature type="signal peptide" evidence="1">
    <location>
        <begin position="1"/>
        <end position="22"/>
    </location>
</feature>
<comment type="caution">
    <text evidence="2">The sequence shown here is derived from an EMBL/GenBank/DDBJ whole genome shotgun (WGS) entry which is preliminary data.</text>
</comment>
<evidence type="ECO:0000313" key="3">
    <source>
        <dbReference type="Proteomes" id="UP001642406"/>
    </source>
</evidence>
<keyword evidence="1" id="KW-0732">Signal</keyword>
<evidence type="ECO:0000313" key="2">
    <source>
        <dbReference type="EMBL" id="CAK7234553.1"/>
    </source>
</evidence>